<dbReference type="Proteomes" id="UP000292445">
    <property type="component" value="Unassembled WGS sequence"/>
</dbReference>
<organism evidence="2 3">
    <name type="scientific">Pigmentiphaga kullae</name>
    <dbReference type="NCBI Taxonomy" id="151784"/>
    <lineage>
        <taxon>Bacteria</taxon>
        <taxon>Pseudomonadati</taxon>
        <taxon>Pseudomonadota</taxon>
        <taxon>Betaproteobacteria</taxon>
        <taxon>Burkholderiales</taxon>
        <taxon>Alcaligenaceae</taxon>
        <taxon>Pigmentiphaga</taxon>
    </lineage>
</organism>
<comment type="caution">
    <text evidence="2">The sequence shown here is derived from an EMBL/GenBank/DDBJ whole genome shotgun (WGS) entry which is preliminary data.</text>
</comment>
<feature type="transmembrane region" description="Helical" evidence="1">
    <location>
        <begin position="465"/>
        <end position="489"/>
    </location>
</feature>
<keyword evidence="1" id="KW-0472">Membrane</keyword>
<dbReference type="Pfam" id="PF03929">
    <property type="entry name" value="PepSY_TM"/>
    <property type="match status" value="1"/>
</dbReference>
<accession>A0A4Q7NCS4</accession>
<dbReference type="RefSeq" id="WP_130358462.1">
    <property type="nucleotide sequence ID" value="NZ_SGXC01000002.1"/>
</dbReference>
<dbReference type="AlphaFoldDB" id="A0A4Q7NCS4"/>
<evidence type="ECO:0000313" key="2">
    <source>
        <dbReference type="EMBL" id="RZS80841.1"/>
    </source>
</evidence>
<keyword evidence="1" id="KW-1133">Transmembrane helix</keyword>
<dbReference type="PANTHER" id="PTHR34219">
    <property type="entry name" value="IRON-REGULATED INNER MEMBRANE PROTEIN-RELATED"/>
    <property type="match status" value="1"/>
</dbReference>
<evidence type="ECO:0000256" key="1">
    <source>
        <dbReference type="SAM" id="Phobius"/>
    </source>
</evidence>
<keyword evidence="3" id="KW-1185">Reference proteome</keyword>
<evidence type="ECO:0000313" key="3">
    <source>
        <dbReference type="Proteomes" id="UP000292445"/>
    </source>
</evidence>
<proteinExistence type="predicted"/>
<feature type="transmembrane region" description="Helical" evidence="1">
    <location>
        <begin position="12"/>
        <end position="39"/>
    </location>
</feature>
<dbReference type="EMBL" id="SGXC01000002">
    <property type="protein sequence ID" value="RZS80841.1"/>
    <property type="molecule type" value="Genomic_DNA"/>
</dbReference>
<protein>
    <submittedName>
        <fullName evidence="2">PepSY-associated transmembrane protein</fullName>
    </submittedName>
</protein>
<feature type="transmembrane region" description="Helical" evidence="1">
    <location>
        <begin position="262"/>
        <end position="283"/>
    </location>
</feature>
<feature type="transmembrane region" description="Helical" evidence="1">
    <location>
        <begin position="215"/>
        <end position="241"/>
    </location>
</feature>
<reference evidence="2 3" key="1">
    <citation type="submission" date="2019-02" db="EMBL/GenBank/DDBJ databases">
        <title>Genomic Encyclopedia of Type Strains, Phase IV (KMG-IV): sequencing the most valuable type-strain genomes for metagenomic binning, comparative biology and taxonomic classification.</title>
        <authorList>
            <person name="Goeker M."/>
        </authorList>
    </citation>
    <scope>NUCLEOTIDE SEQUENCE [LARGE SCALE GENOMIC DNA]</scope>
    <source>
        <strain evidence="2 3">K24</strain>
    </source>
</reference>
<keyword evidence="1 2" id="KW-0812">Transmembrane</keyword>
<gene>
    <name evidence="2" type="ORF">EV675_3454</name>
</gene>
<sequence length="501" mass="54889">MHSRLKRWLYLLHRWLGIVMCAFFVMWFASGVVMMYVGYPRLTAAERLQHLPSLDPAAPLLGPAQALAAAGIPSMPQDLRLSAASAGRPVYLATLADGSRIGAPVAIDAATGTMLRAIDAAHALASAAAYAGGGVQAHYAGLVHEDAHTHSRALDPHRPLHRVQLDDEAGTLLYISSRTGEVVRDAPRTERTWNYAGAWIHWLYPFRGNLFDRHWAAIVDGLSIAGIAVALTGTVVGLLRWRFARPYRSGSRSPYRAGMMRWHHLAGLAFALTTLTWIFSGLMSMNPWGVFGSGRGGPAVAAVYGHTGAMPAGAASVQMLLARGGDIRELRWVHRLGRELVLAYGPAGRPALLDARTARAVGLDPGELRHAAAGLVAAPLARIQVLDRYDLHYYDRAPHTMTGGGNKPLPVWRIEFDDPAATWVHLDPYTGSVLNSTDRSRRASRWLFAMLHSWDWLPLLEHRPLWDAVLILFSLGGLALSLTGLVIGWRRLRLSRRSFRA</sequence>
<dbReference type="PANTHER" id="PTHR34219:SF6">
    <property type="entry name" value="BLR3280 PROTEIN"/>
    <property type="match status" value="1"/>
</dbReference>
<dbReference type="InterPro" id="IPR005625">
    <property type="entry name" value="PepSY-ass_TM"/>
</dbReference>
<dbReference type="OrthoDB" id="9760788at2"/>
<name>A0A4Q7NCS4_9BURK</name>